<sequence length="368" mass="38268">MTVGVYRPIVIAAGGTGGHFFPAEALAAELLTRGERVVLLTDARSGGLASPVFAQTEKHVVAGAGLAGRGVSRAAKGALALARGVVQARGILRRLKPRAVVAFGGYPSVPPVLAAASLVGAKPFVVLHEQNGVLGRANRFLSLFANLLALNFAETQRVSAGIETVAVGNPVRPAIAALYGQGYAAPEQEIELLIIGGSLGAKVFSTLVPQALALLPEALRQHLRVTQQCRADDVEGARRLLDEAGLKAELSPFFKDMAGLLKRAHLVVARAGASSVAEIAVAGRPAIFIPLPNAIDDHQRANADALAVHGGALRLDQAGLTPENLAKEIETFLMNPERLTKVAAMAAQLGQPQAAARLADIVQERAKA</sequence>
<evidence type="ECO:0000256" key="3">
    <source>
        <dbReference type="ARBA" id="ARBA00022676"/>
    </source>
</evidence>
<dbReference type="HAMAP" id="MF_00033">
    <property type="entry name" value="MurG"/>
    <property type="match status" value="1"/>
</dbReference>
<evidence type="ECO:0000256" key="2">
    <source>
        <dbReference type="ARBA" id="ARBA00022618"/>
    </source>
</evidence>
<comment type="caution">
    <text evidence="13">The sequence shown here is derived from an EMBL/GenBank/DDBJ whole genome shotgun (WGS) entry which is preliminary data.</text>
</comment>
<dbReference type="SUPFAM" id="SSF53756">
    <property type="entry name" value="UDP-Glycosyltransferase/glycogen phosphorylase"/>
    <property type="match status" value="1"/>
</dbReference>
<feature type="domain" description="Glycosyl transferase family 28 C-terminal" evidence="12">
    <location>
        <begin position="192"/>
        <end position="357"/>
    </location>
</feature>
<evidence type="ECO:0000256" key="7">
    <source>
        <dbReference type="ARBA" id="ARBA00023136"/>
    </source>
</evidence>
<dbReference type="AlphaFoldDB" id="A0A0D6PDA8"/>
<dbReference type="GO" id="GO:0005975">
    <property type="term" value="P:carbohydrate metabolic process"/>
    <property type="evidence" value="ECO:0007669"/>
    <property type="project" value="InterPro"/>
</dbReference>
<keyword evidence="8 10" id="KW-0131">Cell cycle</keyword>
<dbReference type="InterPro" id="IPR006009">
    <property type="entry name" value="GlcNAc_MurG"/>
</dbReference>
<dbReference type="EMBL" id="BANC01000018">
    <property type="protein sequence ID" value="GAN79183.1"/>
    <property type="molecule type" value="Genomic_DNA"/>
</dbReference>
<feature type="binding site" evidence="10">
    <location>
        <position position="299"/>
    </location>
    <ligand>
        <name>UDP-N-acetyl-alpha-D-glucosamine</name>
        <dbReference type="ChEBI" id="CHEBI:57705"/>
    </ligand>
</feature>
<dbReference type="GO" id="GO:0005886">
    <property type="term" value="C:plasma membrane"/>
    <property type="evidence" value="ECO:0007669"/>
    <property type="project" value="UniProtKB-SubCell"/>
</dbReference>
<dbReference type="RefSeq" id="WP_048877651.1">
    <property type="nucleotide sequence ID" value="NZ_BANC01000018.1"/>
</dbReference>
<gene>
    <name evidence="10" type="primary">murG</name>
    <name evidence="13" type="ORF">Aam_018_007</name>
</gene>
<keyword evidence="14" id="KW-1185">Reference proteome</keyword>
<evidence type="ECO:0000256" key="1">
    <source>
        <dbReference type="ARBA" id="ARBA00022475"/>
    </source>
</evidence>
<dbReference type="Proteomes" id="UP000032668">
    <property type="component" value="Unassembled WGS sequence"/>
</dbReference>
<dbReference type="GO" id="GO:0071555">
    <property type="term" value="P:cell wall organization"/>
    <property type="evidence" value="ECO:0007669"/>
    <property type="project" value="UniProtKB-KW"/>
</dbReference>
<dbReference type="OrthoDB" id="9808936at2"/>
<accession>A0A0D6PDA8</accession>
<dbReference type="PANTHER" id="PTHR21015:SF22">
    <property type="entry name" value="GLYCOSYLTRANSFERASE"/>
    <property type="match status" value="1"/>
</dbReference>
<dbReference type="Pfam" id="PF04101">
    <property type="entry name" value="Glyco_tran_28_C"/>
    <property type="match status" value="1"/>
</dbReference>
<dbReference type="STRING" id="1120923.SAMN02746095_01541"/>
<comment type="similarity">
    <text evidence="10">Belongs to the glycosyltransferase 28 family. MurG subfamily.</text>
</comment>
<keyword evidence="6 10" id="KW-0573">Peptidoglycan synthesis</keyword>
<keyword evidence="4 10" id="KW-0808">Transferase</keyword>
<organism evidence="13 14">
    <name type="scientific">Acidocella aminolytica 101 = DSM 11237</name>
    <dbReference type="NCBI Taxonomy" id="1120923"/>
    <lineage>
        <taxon>Bacteria</taxon>
        <taxon>Pseudomonadati</taxon>
        <taxon>Pseudomonadota</taxon>
        <taxon>Alphaproteobacteria</taxon>
        <taxon>Acetobacterales</taxon>
        <taxon>Acidocellaceae</taxon>
        <taxon>Acidocella</taxon>
    </lineage>
</organism>
<evidence type="ECO:0000256" key="8">
    <source>
        <dbReference type="ARBA" id="ARBA00023306"/>
    </source>
</evidence>
<reference evidence="13 14" key="1">
    <citation type="submission" date="2012-11" db="EMBL/GenBank/DDBJ databases">
        <title>Whole genome sequence of Acidocella aminolytica 101 = DSM 11237.</title>
        <authorList>
            <person name="Azuma Y."/>
            <person name="Higashiura N."/>
            <person name="Hirakawa H."/>
            <person name="Matsushita K."/>
        </authorList>
    </citation>
    <scope>NUCLEOTIDE SEQUENCE [LARGE SCALE GENOMIC DNA]</scope>
    <source>
        <strain evidence="14">101 / DSM 11237</strain>
    </source>
</reference>
<comment type="pathway">
    <text evidence="10">Cell wall biogenesis; peptidoglycan biosynthesis.</text>
</comment>
<evidence type="ECO:0000313" key="14">
    <source>
        <dbReference type="Proteomes" id="UP000032668"/>
    </source>
</evidence>
<evidence type="ECO:0000256" key="9">
    <source>
        <dbReference type="ARBA" id="ARBA00023316"/>
    </source>
</evidence>
<evidence type="ECO:0000259" key="12">
    <source>
        <dbReference type="Pfam" id="PF04101"/>
    </source>
</evidence>
<dbReference type="EC" id="2.4.1.227" evidence="10"/>
<dbReference type="GO" id="GO:0009252">
    <property type="term" value="P:peptidoglycan biosynthetic process"/>
    <property type="evidence" value="ECO:0007669"/>
    <property type="project" value="UniProtKB-UniRule"/>
</dbReference>
<evidence type="ECO:0000256" key="5">
    <source>
        <dbReference type="ARBA" id="ARBA00022960"/>
    </source>
</evidence>
<keyword evidence="1 10" id="KW-1003">Cell membrane</keyword>
<name>A0A0D6PDA8_9PROT</name>
<keyword evidence="7 10" id="KW-0472">Membrane</keyword>
<dbReference type="Pfam" id="PF03033">
    <property type="entry name" value="Glyco_transf_28"/>
    <property type="match status" value="1"/>
</dbReference>
<evidence type="ECO:0000256" key="10">
    <source>
        <dbReference type="HAMAP-Rule" id="MF_00033"/>
    </source>
</evidence>
<keyword evidence="3 10" id="KW-0328">Glycosyltransferase</keyword>
<feature type="binding site" evidence="10">
    <location>
        <position position="131"/>
    </location>
    <ligand>
        <name>UDP-N-acetyl-alpha-D-glucosamine</name>
        <dbReference type="ChEBI" id="CHEBI:57705"/>
    </ligand>
</feature>
<feature type="domain" description="Glycosyltransferase family 28 N-terminal" evidence="11">
    <location>
        <begin position="9"/>
        <end position="146"/>
    </location>
</feature>
<dbReference type="PANTHER" id="PTHR21015">
    <property type="entry name" value="UDP-N-ACETYLGLUCOSAMINE--N-ACETYLMURAMYL-(PENTAPEPTIDE) PYROPHOSPHORYL-UNDECAPRENOL N-ACETYLGLUCOSAMINE TRANSFERASE 1"/>
    <property type="match status" value="1"/>
</dbReference>
<feature type="binding site" evidence="10">
    <location>
        <position position="198"/>
    </location>
    <ligand>
        <name>UDP-N-acetyl-alpha-D-glucosamine</name>
        <dbReference type="ChEBI" id="CHEBI:57705"/>
    </ligand>
</feature>
<protein>
    <recommendedName>
        <fullName evidence="10">UDP-N-acetylglucosamine--N-acetylmuramyl-(pentapeptide) pyrophosphoryl-undecaprenol N-acetylglucosamine transferase</fullName>
        <ecNumber evidence="10">2.4.1.227</ecNumber>
    </recommendedName>
    <alternativeName>
        <fullName evidence="10">Undecaprenyl-PP-MurNAc-pentapeptide-UDPGlcNAc GlcNAc transferase</fullName>
    </alternativeName>
</protein>
<evidence type="ECO:0000313" key="13">
    <source>
        <dbReference type="EMBL" id="GAN79183.1"/>
    </source>
</evidence>
<dbReference type="UniPathway" id="UPA00219"/>
<dbReference type="InterPro" id="IPR004276">
    <property type="entry name" value="GlycoTrans_28_N"/>
</dbReference>
<dbReference type="NCBIfam" id="TIGR01133">
    <property type="entry name" value="murG"/>
    <property type="match status" value="1"/>
</dbReference>
<comment type="caution">
    <text evidence="10">Lacks conserved residue(s) required for the propagation of feature annotation.</text>
</comment>
<keyword evidence="2 10" id="KW-0132">Cell division</keyword>
<comment type="subcellular location">
    <subcellularLocation>
        <location evidence="10">Cell membrane</location>
        <topology evidence="10">Peripheral membrane protein</topology>
        <orientation evidence="10">Cytoplasmic side</orientation>
    </subcellularLocation>
</comment>
<evidence type="ECO:0000259" key="11">
    <source>
        <dbReference type="Pfam" id="PF03033"/>
    </source>
</evidence>
<dbReference type="GO" id="GO:0051301">
    <property type="term" value="P:cell division"/>
    <property type="evidence" value="ECO:0007669"/>
    <property type="project" value="UniProtKB-KW"/>
</dbReference>
<dbReference type="GO" id="GO:0008360">
    <property type="term" value="P:regulation of cell shape"/>
    <property type="evidence" value="ECO:0007669"/>
    <property type="project" value="UniProtKB-KW"/>
</dbReference>
<dbReference type="GO" id="GO:0051991">
    <property type="term" value="F:UDP-N-acetyl-D-glucosamine:N-acetylmuramoyl-L-alanyl-D-glutamyl-meso-2,6-diaminopimelyl-D-alanyl-D-alanine-diphosphoundecaprenol 4-beta-N-acetylglucosaminlytransferase activity"/>
    <property type="evidence" value="ECO:0007669"/>
    <property type="project" value="RHEA"/>
</dbReference>
<dbReference type="GO" id="GO:0050511">
    <property type="term" value="F:undecaprenyldiphospho-muramoylpentapeptide beta-N-acetylglucosaminyltransferase activity"/>
    <property type="evidence" value="ECO:0007669"/>
    <property type="project" value="UniProtKB-UniRule"/>
</dbReference>
<evidence type="ECO:0000256" key="4">
    <source>
        <dbReference type="ARBA" id="ARBA00022679"/>
    </source>
</evidence>
<dbReference type="Gene3D" id="3.40.50.2000">
    <property type="entry name" value="Glycogen Phosphorylase B"/>
    <property type="match status" value="2"/>
</dbReference>
<dbReference type="InterPro" id="IPR007235">
    <property type="entry name" value="Glyco_trans_28_C"/>
</dbReference>
<keyword evidence="9 10" id="KW-0961">Cell wall biogenesis/degradation</keyword>
<comment type="function">
    <text evidence="10">Cell wall formation. Catalyzes the transfer of a GlcNAc subunit on undecaprenyl-pyrophosphoryl-MurNAc-pentapeptide (lipid intermediate I) to form undecaprenyl-pyrophosphoryl-MurNAc-(pentapeptide)GlcNAc (lipid intermediate II).</text>
</comment>
<dbReference type="CDD" id="cd03785">
    <property type="entry name" value="GT28_MurG"/>
    <property type="match status" value="1"/>
</dbReference>
<proteinExistence type="inferred from homology"/>
<comment type="catalytic activity">
    <reaction evidence="10">
        <text>di-trans,octa-cis-undecaprenyl diphospho-N-acetyl-alpha-D-muramoyl-L-alanyl-D-glutamyl-meso-2,6-diaminopimeloyl-D-alanyl-D-alanine + UDP-N-acetyl-alpha-D-glucosamine = di-trans,octa-cis-undecaprenyl diphospho-[N-acetyl-alpha-D-glucosaminyl-(1-&gt;4)]-N-acetyl-alpha-D-muramoyl-L-alanyl-D-glutamyl-meso-2,6-diaminopimeloyl-D-alanyl-D-alanine + UDP + H(+)</text>
        <dbReference type="Rhea" id="RHEA:31227"/>
        <dbReference type="ChEBI" id="CHEBI:15378"/>
        <dbReference type="ChEBI" id="CHEBI:57705"/>
        <dbReference type="ChEBI" id="CHEBI:58223"/>
        <dbReference type="ChEBI" id="CHEBI:61387"/>
        <dbReference type="ChEBI" id="CHEBI:61388"/>
        <dbReference type="EC" id="2.4.1.227"/>
    </reaction>
</comment>
<feature type="binding site" evidence="10">
    <location>
        <position position="172"/>
    </location>
    <ligand>
        <name>UDP-N-acetyl-alpha-D-glucosamine</name>
        <dbReference type="ChEBI" id="CHEBI:57705"/>
    </ligand>
</feature>
<feature type="binding site" evidence="10">
    <location>
        <begin position="16"/>
        <end position="18"/>
    </location>
    <ligand>
        <name>UDP-N-acetyl-alpha-D-glucosamine</name>
        <dbReference type="ChEBI" id="CHEBI:57705"/>
    </ligand>
</feature>
<keyword evidence="5 10" id="KW-0133">Cell shape</keyword>
<evidence type="ECO:0000256" key="6">
    <source>
        <dbReference type="ARBA" id="ARBA00022984"/>
    </source>
</evidence>